<evidence type="ECO:0000313" key="2">
    <source>
        <dbReference type="EMBL" id="KAE8023422.1"/>
    </source>
</evidence>
<evidence type="ECO:0000313" key="3">
    <source>
        <dbReference type="Proteomes" id="UP000327013"/>
    </source>
</evidence>
<dbReference type="Proteomes" id="UP000327013">
    <property type="component" value="Chromosome 3"/>
</dbReference>
<dbReference type="AlphaFoldDB" id="A0A5N6R341"/>
<protein>
    <submittedName>
        <fullName evidence="2">Uncharacterized protein</fullName>
    </submittedName>
</protein>
<evidence type="ECO:0000256" key="1">
    <source>
        <dbReference type="SAM" id="MobiDB-lite"/>
    </source>
</evidence>
<feature type="region of interest" description="Disordered" evidence="1">
    <location>
        <begin position="1"/>
        <end position="25"/>
    </location>
</feature>
<name>A0A5N6R341_9ROSI</name>
<dbReference type="EMBL" id="CM017323">
    <property type="protein sequence ID" value="KAE8023422.1"/>
    <property type="molecule type" value="Genomic_DNA"/>
</dbReference>
<sequence length="89" mass="9774">MEEKEEAGWSWGGGNEGEEAAEAHSGWAGFESGSAFSSDCRLHSAFEVASKRFASSFQDSQTMMSLCHNLIFVTYKLQLLDMASVLVKM</sequence>
<reference evidence="2 3" key="1">
    <citation type="submission" date="2019-06" db="EMBL/GenBank/DDBJ databases">
        <title>A chromosomal-level reference genome of Carpinus fangiana (Coryloideae, Betulaceae).</title>
        <authorList>
            <person name="Yang X."/>
            <person name="Wang Z."/>
            <person name="Zhang L."/>
            <person name="Hao G."/>
            <person name="Liu J."/>
            <person name="Yang Y."/>
        </authorList>
    </citation>
    <scope>NUCLEOTIDE SEQUENCE [LARGE SCALE GENOMIC DNA]</scope>
    <source>
        <strain evidence="2">Cfa_2016G</strain>
        <tissue evidence="2">Leaf</tissue>
    </source>
</reference>
<organism evidence="2 3">
    <name type="scientific">Carpinus fangiana</name>
    <dbReference type="NCBI Taxonomy" id="176857"/>
    <lineage>
        <taxon>Eukaryota</taxon>
        <taxon>Viridiplantae</taxon>
        <taxon>Streptophyta</taxon>
        <taxon>Embryophyta</taxon>
        <taxon>Tracheophyta</taxon>
        <taxon>Spermatophyta</taxon>
        <taxon>Magnoliopsida</taxon>
        <taxon>eudicotyledons</taxon>
        <taxon>Gunneridae</taxon>
        <taxon>Pentapetalae</taxon>
        <taxon>rosids</taxon>
        <taxon>fabids</taxon>
        <taxon>Fagales</taxon>
        <taxon>Betulaceae</taxon>
        <taxon>Carpinus</taxon>
    </lineage>
</organism>
<accession>A0A5N6R341</accession>
<proteinExistence type="predicted"/>
<keyword evidence="3" id="KW-1185">Reference proteome</keyword>
<gene>
    <name evidence="2" type="ORF">FH972_009116</name>
</gene>